<accession>A0A401S1Y8</accession>
<dbReference type="OrthoDB" id="10038884at2759"/>
<organism evidence="3 4">
    <name type="scientific">Chiloscyllium punctatum</name>
    <name type="common">Brownbanded bambooshark</name>
    <name type="synonym">Hemiscyllium punctatum</name>
    <dbReference type="NCBI Taxonomy" id="137246"/>
    <lineage>
        <taxon>Eukaryota</taxon>
        <taxon>Metazoa</taxon>
        <taxon>Chordata</taxon>
        <taxon>Craniata</taxon>
        <taxon>Vertebrata</taxon>
        <taxon>Chondrichthyes</taxon>
        <taxon>Elasmobranchii</taxon>
        <taxon>Galeomorphii</taxon>
        <taxon>Galeoidea</taxon>
        <taxon>Orectolobiformes</taxon>
        <taxon>Hemiscylliidae</taxon>
        <taxon>Chiloscyllium</taxon>
    </lineage>
</organism>
<dbReference type="Proteomes" id="UP000287033">
    <property type="component" value="Unassembled WGS sequence"/>
</dbReference>
<dbReference type="InterPro" id="IPR007875">
    <property type="entry name" value="Sprouty"/>
</dbReference>
<dbReference type="GO" id="GO:0040037">
    <property type="term" value="P:negative regulation of fibroblast growth factor receptor signaling pathway"/>
    <property type="evidence" value="ECO:0007669"/>
    <property type="project" value="TreeGrafter"/>
</dbReference>
<dbReference type="EMBL" id="BEZZ01000055">
    <property type="protein sequence ID" value="GCC24370.1"/>
    <property type="molecule type" value="Genomic_DNA"/>
</dbReference>
<reference evidence="3 4" key="1">
    <citation type="journal article" date="2018" name="Nat. Ecol. Evol.">
        <title>Shark genomes provide insights into elasmobranch evolution and the origin of vertebrates.</title>
        <authorList>
            <person name="Hara Y"/>
            <person name="Yamaguchi K"/>
            <person name="Onimaru K"/>
            <person name="Kadota M"/>
            <person name="Koyanagi M"/>
            <person name="Keeley SD"/>
            <person name="Tatsumi K"/>
            <person name="Tanaka K"/>
            <person name="Motone F"/>
            <person name="Kageyama Y"/>
            <person name="Nozu R"/>
            <person name="Adachi N"/>
            <person name="Nishimura O"/>
            <person name="Nakagawa R"/>
            <person name="Tanegashima C"/>
            <person name="Kiyatake I"/>
            <person name="Matsumoto R"/>
            <person name="Murakumo K"/>
            <person name="Nishida K"/>
            <person name="Terakita A"/>
            <person name="Kuratani S"/>
            <person name="Sato K"/>
            <person name="Hyodo S Kuraku.S."/>
        </authorList>
    </citation>
    <scope>NUCLEOTIDE SEQUENCE [LARGE SCALE GENOMIC DNA]</scope>
</reference>
<feature type="region of interest" description="Disordered" evidence="2">
    <location>
        <begin position="144"/>
        <end position="211"/>
    </location>
</feature>
<proteinExistence type="inferred from homology"/>
<evidence type="ECO:0000256" key="2">
    <source>
        <dbReference type="SAM" id="MobiDB-lite"/>
    </source>
</evidence>
<dbReference type="GO" id="GO:0005829">
    <property type="term" value="C:cytosol"/>
    <property type="evidence" value="ECO:0007669"/>
    <property type="project" value="TreeGrafter"/>
</dbReference>
<dbReference type="OMA" id="ALCRCAH"/>
<dbReference type="PANTHER" id="PTHR12365">
    <property type="entry name" value="SPROUTY"/>
    <property type="match status" value="1"/>
</dbReference>
<dbReference type="GO" id="GO:0048513">
    <property type="term" value="P:animal organ development"/>
    <property type="evidence" value="ECO:0007669"/>
    <property type="project" value="TreeGrafter"/>
</dbReference>
<dbReference type="STRING" id="137246.A0A401S1Y8"/>
<comment type="similarity">
    <text evidence="1">Belongs to the sprouty family.</text>
</comment>
<keyword evidence="4" id="KW-1185">Reference proteome</keyword>
<dbReference type="InterPro" id="IPR051192">
    <property type="entry name" value="Sprouty_domain"/>
</dbReference>
<sequence>MKVWARRTESRSRQIVAPLSSASVSADSPRIRRPSLPELVIDRGSVAGLGAQPARCLSNLTSSKAKEQLTVPARSDQCALSPRACSDHIQMETPAALASPLSLQLAHDRGRQRLDPDPGELQYGPVLSIDQIRAIRANNDYVERPVLSGPRSSPGGGGGGGGSAHKWERPGEASLSGVADRRASGPQQQLSRSTSTVSSASRSSSTSEQRLLLSLTSSPSGQGIIRAQPKADLKAELKKAPGAQDCSQHSLRCEQCGKCKCSECTAPRTLPSCWLCEQRCLCSLQSALEYGTCVCCVKGLFYHCSSDDEDNCADNPCSCSQGHCCARWTAMGFISMLMPCLWCYLPAKGSLRLCQGCYDGVKRPGCRCRNSNTVCRKFSNAPCPKTIEKPL</sequence>
<comment type="caution">
    <text evidence="3">The sequence shown here is derived from an EMBL/GenBank/DDBJ whole genome shotgun (WGS) entry which is preliminary data.</text>
</comment>
<name>A0A401S1Y8_CHIPU</name>
<dbReference type="Pfam" id="PF05210">
    <property type="entry name" value="Sprouty"/>
    <property type="match status" value="1"/>
</dbReference>
<evidence type="ECO:0000313" key="3">
    <source>
        <dbReference type="EMBL" id="GCC24370.1"/>
    </source>
</evidence>
<feature type="compositionally biased region" description="Gly residues" evidence="2">
    <location>
        <begin position="154"/>
        <end position="163"/>
    </location>
</feature>
<protein>
    <submittedName>
        <fullName evidence="3">Uncharacterized protein</fullName>
    </submittedName>
</protein>
<dbReference type="AlphaFoldDB" id="A0A401S1Y8"/>
<gene>
    <name evidence="3" type="ORF">chiPu_0002770</name>
</gene>
<dbReference type="PROSITE" id="PS51227">
    <property type="entry name" value="SPR"/>
    <property type="match status" value="1"/>
</dbReference>
<evidence type="ECO:0000256" key="1">
    <source>
        <dbReference type="ARBA" id="ARBA00010964"/>
    </source>
</evidence>
<evidence type="ECO:0000313" key="4">
    <source>
        <dbReference type="Proteomes" id="UP000287033"/>
    </source>
</evidence>
<dbReference type="GO" id="GO:0046580">
    <property type="term" value="P:negative regulation of Ras protein signal transduction"/>
    <property type="evidence" value="ECO:0007669"/>
    <property type="project" value="TreeGrafter"/>
</dbReference>
<dbReference type="PANTHER" id="PTHR12365:SF9">
    <property type="entry name" value="PROTEIN SPROUTY HOMOLOG 3"/>
    <property type="match status" value="1"/>
</dbReference>
<feature type="compositionally biased region" description="Low complexity" evidence="2">
    <location>
        <begin position="187"/>
        <end position="211"/>
    </location>
</feature>
<dbReference type="GO" id="GO:0016020">
    <property type="term" value="C:membrane"/>
    <property type="evidence" value="ECO:0007669"/>
    <property type="project" value="InterPro"/>
</dbReference>